<keyword evidence="2" id="KW-0472">Membrane</keyword>
<accession>A0ABY1IBJ4</accession>
<evidence type="ECO:0000256" key="2">
    <source>
        <dbReference type="SAM" id="Phobius"/>
    </source>
</evidence>
<dbReference type="PANTHER" id="PTHR34351:SF1">
    <property type="entry name" value="SLR1927 PROTEIN"/>
    <property type="match status" value="1"/>
</dbReference>
<keyword evidence="4" id="KW-1185">Reference proteome</keyword>
<gene>
    <name evidence="3" type="ORF">SAMN05216246_107134</name>
</gene>
<proteinExistence type="predicted"/>
<feature type="compositionally biased region" description="Low complexity" evidence="1">
    <location>
        <begin position="279"/>
        <end position="288"/>
    </location>
</feature>
<sequence>MAHRAPGRRAGRGQWPRLPMAVPTSHGWEMVALALFLLLAGWAVRLPLLMSAGLLLAILMLLCLLMAVALGTLAAPRARLVGPEEITAGQSGTWAIECRARLIGALPAWLCWEIEHLPRSASPAGGIAPYGERRFTGPLREAGRHGAADRGESLVSSLTITGAERGTLRLEARWLLIHEPFGLARARVPIRAVAHVLVLPRPVALPEGVAVGPGSASWSRGLARERGSAQRGGEQISRLRDYLPGDALTSIHWRQSARQGGLIVAERDRVPHPRRSLALRLAATAPPEGRGRAGRTGTTEPQDGTEASERAERAIGVAAALITAWEEQGCAVGLDLGGEASDGPSTGPGSAVGSAPGRDPALLRRLAVVGPADARTSAAEHWGARGTDAPDVLVTDSPALAARAGRELPEASAIILIGDDGAPTLRTDAPAGGIR</sequence>
<evidence type="ECO:0000313" key="3">
    <source>
        <dbReference type="EMBL" id="SHI94950.1"/>
    </source>
</evidence>
<comment type="caution">
    <text evidence="3">The sequence shown here is derived from an EMBL/GenBank/DDBJ whole genome shotgun (WGS) entry which is preliminary data.</text>
</comment>
<name>A0ABY1IBJ4_9ACTO</name>
<feature type="region of interest" description="Disordered" evidence="1">
    <location>
        <begin position="335"/>
        <end position="358"/>
    </location>
</feature>
<evidence type="ECO:0000313" key="4">
    <source>
        <dbReference type="Proteomes" id="UP000184390"/>
    </source>
</evidence>
<keyword evidence="2" id="KW-0812">Transmembrane</keyword>
<organism evidence="3 4">
    <name type="scientific">Actinomyces denticolens</name>
    <dbReference type="NCBI Taxonomy" id="52767"/>
    <lineage>
        <taxon>Bacteria</taxon>
        <taxon>Bacillati</taxon>
        <taxon>Actinomycetota</taxon>
        <taxon>Actinomycetes</taxon>
        <taxon>Actinomycetales</taxon>
        <taxon>Actinomycetaceae</taxon>
        <taxon>Actinomyces</taxon>
    </lineage>
</organism>
<dbReference type="PANTHER" id="PTHR34351">
    <property type="entry name" value="SLR1927 PROTEIN-RELATED"/>
    <property type="match status" value="1"/>
</dbReference>
<keyword evidence="2" id="KW-1133">Transmembrane helix</keyword>
<reference evidence="3 4" key="1">
    <citation type="submission" date="2016-11" db="EMBL/GenBank/DDBJ databases">
        <authorList>
            <person name="Varghese N."/>
            <person name="Submissions S."/>
        </authorList>
    </citation>
    <scope>NUCLEOTIDE SEQUENCE [LARGE SCALE GENOMIC DNA]</scope>
    <source>
        <strain evidence="3 4">PA</strain>
    </source>
</reference>
<evidence type="ECO:0000256" key="1">
    <source>
        <dbReference type="SAM" id="MobiDB-lite"/>
    </source>
</evidence>
<feature type="region of interest" description="Disordered" evidence="1">
    <location>
        <begin position="279"/>
        <end position="309"/>
    </location>
</feature>
<feature type="transmembrane region" description="Helical" evidence="2">
    <location>
        <begin position="53"/>
        <end position="75"/>
    </location>
</feature>
<protein>
    <recommendedName>
        <fullName evidence="5">DUF58 domain-containing protein</fullName>
    </recommendedName>
</protein>
<dbReference type="EMBL" id="FQYL01000007">
    <property type="protein sequence ID" value="SHI94950.1"/>
    <property type="molecule type" value="Genomic_DNA"/>
</dbReference>
<dbReference type="Proteomes" id="UP000184390">
    <property type="component" value="Unassembled WGS sequence"/>
</dbReference>
<evidence type="ECO:0008006" key="5">
    <source>
        <dbReference type="Google" id="ProtNLM"/>
    </source>
</evidence>